<dbReference type="AlphaFoldDB" id="A0A7S4EJG3"/>
<protein>
    <recommendedName>
        <fullName evidence="3">GH18 domain-containing protein</fullName>
    </recommendedName>
</protein>
<name>A0A7S4EJG3_9STRA</name>
<evidence type="ECO:0000256" key="1">
    <source>
        <dbReference type="SAM" id="Phobius"/>
    </source>
</evidence>
<dbReference type="EMBL" id="HBIX01014921">
    <property type="protein sequence ID" value="CAE0718151.1"/>
    <property type="molecule type" value="Transcribed_RNA"/>
</dbReference>
<keyword evidence="1" id="KW-1133">Transmembrane helix</keyword>
<accession>A0A7S4EJG3</accession>
<evidence type="ECO:0008006" key="3">
    <source>
        <dbReference type="Google" id="ProtNLM"/>
    </source>
</evidence>
<dbReference type="InterPro" id="IPR017853">
    <property type="entry name" value="GH"/>
</dbReference>
<dbReference type="SUPFAM" id="SSF51445">
    <property type="entry name" value="(Trans)glycosidases"/>
    <property type="match status" value="1"/>
</dbReference>
<organism evidence="2">
    <name type="scientific">Pseudo-nitzschia australis</name>
    <dbReference type="NCBI Taxonomy" id="44445"/>
    <lineage>
        <taxon>Eukaryota</taxon>
        <taxon>Sar</taxon>
        <taxon>Stramenopiles</taxon>
        <taxon>Ochrophyta</taxon>
        <taxon>Bacillariophyta</taxon>
        <taxon>Bacillariophyceae</taxon>
        <taxon>Bacillariophycidae</taxon>
        <taxon>Bacillariales</taxon>
        <taxon>Bacillariaceae</taxon>
        <taxon>Pseudo-nitzschia</taxon>
    </lineage>
</organism>
<dbReference type="PROSITE" id="PS51257">
    <property type="entry name" value="PROKAR_LIPOPROTEIN"/>
    <property type="match status" value="1"/>
</dbReference>
<evidence type="ECO:0000313" key="2">
    <source>
        <dbReference type="EMBL" id="CAE0718151.1"/>
    </source>
</evidence>
<keyword evidence="1" id="KW-0812">Transmembrane</keyword>
<dbReference type="Gene3D" id="3.20.20.80">
    <property type="entry name" value="Glycosidases"/>
    <property type="match status" value="1"/>
</dbReference>
<proteinExistence type="predicted"/>
<reference evidence="2" key="1">
    <citation type="submission" date="2021-01" db="EMBL/GenBank/DDBJ databases">
        <authorList>
            <person name="Corre E."/>
            <person name="Pelletier E."/>
            <person name="Niang G."/>
            <person name="Scheremetjew M."/>
            <person name="Finn R."/>
            <person name="Kale V."/>
            <person name="Holt S."/>
            <person name="Cochrane G."/>
            <person name="Meng A."/>
            <person name="Brown T."/>
            <person name="Cohen L."/>
        </authorList>
    </citation>
    <scope>NUCLEOTIDE SEQUENCE</scope>
    <source>
        <strain evidence="2">10249 10 AB</strain>
    </source>
</reference>
<feature type="transmembrane region" description="Helical" evidence="1">
    <location>
        <begin position="20"/>
        <end position="39"/>
    </location>
</feature>
<sequence>MITMNKVPVNGRRSSVKCSVGFFIVVVTLLCSCIFAFSMDNLHQRKDTTMTTRKRSLPETILVGYTTKCSERVLQAVREGVNVVIWSFVDIKNIASKIEEDTSCATKAKCVSSFDLFCAKQMIAQLDAEGYDDTVHLVSFGGWNGNHLPDELSADDIYEAWKDLAGDIFHGVDWDLEGHDRLDNPTNLFSIECLESMGRFSELAKKDGFIVGMAPPQSYLDIEESRFSRYVNLTDPGRGWHDDFHYFGQNVYAYLLSKYGDYIDFVSIQFYESYSRAGLEVFNNHMAPEIYLQRYVDDLVSNKAESFFVNFDQDPSLKYSSRAVSFPLSKLVFGFANGWAANDFDNKACYFDPKKIGLAHDVLVTSKQAPRGFMFWVIDEEGTKDIYFSKALNDVLKIRAPKGNDVLFEFEATEKTDSIAVSNDIFVILLSFMRNGA</sequence>
<gene>
    <name evidence="2" type="ORF">PAUS00366_LOCUS10905</name>
</gene>
<keyword evidence="1" id="KW-0472">Membrane</keyword>